<evidence type="ECO:0000256" key="6">
    <source>
        <dbReference type="ARBA" id="ARBA00022801"/>
    </source>
</evidence>
<keyword evidence="2" id="KW-0813">Transport</keyword>
<evidence type="ECO:0000256" key="3">
    <source>
        <dbReference type="ARBA" id="ARBA00022475"/>
    </source>
</evidence>
<dbReference type="PROSITE" id="PS50929">
    <property type="entry name" value="ABC_TM1F"/>
    <property type="match status" value="1"/>
</dbReference>
<dbReference type="InterPro" id="IPR003439">
    <property type="entry name" value="ABC_transporter-like_ATP-bd"/>
</dbReference>
<keyword evidence="7" id="KW-0067">ATP-binding</keyword>
<evidence type="ECO:0000259" key="13">
    <source>
        <dbReference type="PROSITE" id="PS50990"/>
    </source>
</evidence>
<feature type="transmembrane region" description="Helical" evidence="10">
    <location>
        <begin position="287"/>
        <end position="305"/>
    </location>
</feature>
<evidence type="ECO:0000256" key="8">
    <source>
        <dbReference type="ARBA" id="ARBA00022989"/>
    </source>
</evidence>
<evidence type="ECO:0000313" key="14">
    <source>
        <dbReference type="EMBL" id="MDJ1480706.1"/>
    </source>
</evidence>
<dbReference type="InterPro" id="IPR036640">
    <property type="entry name" value="ABC1_TM_sf"/>
</dbReference>
<dbReference type="EMBL" id="JASJOS010000004">
    <property type="protein sequence ID" value="MDJ1480706.1"/>
    <property type="molecule type" value="Genomic_DNA"/>
</dbReference>
<accession>A0AAE3U5W6</accession>
<dbReference type="GO" id="GO:0016887">
    <property type="term" value="F:ATP hydrolysis activity"/>
    <property type="evidence" value="ECO:0007669"/>
    <property type="project" value="InterPro"/>
</dbReference>
<dbReference type="PANTHER" id="PTHR43394:SF1">
    <property type="entry name" value="ATP-BINDING CASSETTE SUB-FAMILY B MEMBER 10, MITOCHONDRIAL"/>
    <property type="match status" value="1"/>
</dbReference>
<keyword evidence="9 10" id="KW-0472">Membrane</keyword>
<feature type="transmembrane region" description="Helical" evidence="10">
    <location>
        <begin position="311"/>
        <end position="329"/>
    </location>
</feature>
<dbReference type="Gene3D" id="1.20.1560.10">
    <property type="entry name" value="ABC transporter type 1, transmembrane domain"/>
    <property type="match status" value="1"/>
</dbReference>
<feature type="domain" description="ABC transporter" evidence="11">
    <location>
        <begin position="487"/>
        <end position="722"/>
    </location>
</feature>
<dbReference type="SMART" id="SM00382">
    <property type="entry name" value="AAA"/>
    <property type="match status" value="1"/>
</dbReference>
<dbReference type="CDD" id="cd18571">
    <property type="entry name" value="ABC_6TM_peptidase_like"/>
    <property type="match status" value="1"/>
</dbReference>
<dbReference type="InterPro" id="IPR005074">
    <property type="entry name" value="Peptidase_C39"/>
</dbReference>
<dbReference type="Pfam" id="PF00664">
    <property type="entry name" value="ABC_membrane"/>
    <property type="match status" value="1"/>
</dbReference>
<dbReference type="RefSeq" id="WP_313977599.1">
    <property type="nucleotide sequence ID" value="NZ_JASJOS010000004.1"/>
</dbReference>
<evidence type="ECO:0000256" key="7">
    <source>
        <dbReference type="ARBA" id="ARBA00022840"/>
    </source>
</evidence>
<dbReference type="InterPro" id="IPR027417">
    <property type="entry name" value="P-loop_NTPase"/>
</dbReference>
<dbReference type="GO" id="GO:0015421">
    <property type="term" value="F:ABC-type oligopeptide transporter activity"/>
    <property type="evidence" value="ECO:0007669"/>
    <property type="project" value="TreeGrafter"/>
</dbReference>
<evidence type="ECO:0000256" key="9">
    <source>
        <dbReference type="ARBA" id="ARBA00023136"/>
    </source>
</evidence>
<evidence type="ECO:0000256" key="4">
    <source>
        <dbReference type="ARBA" id="ARBA00022692"/>
    </source>
</evidence>
<dbReference type="Pfam" id="PF00005">
    <property type="entry name" value="ABC_tran"/>
    <property type="match status" value="1"/>
</dbReference>
<dbReference type="InterPro" id="IPR011527">
    <property type="entry name" value="ABC1_TM_dom"/>
</dbReference>
<dbReference type="InterPro" id="IPR039421">
    <property type="entry name" value="Type_1_exporter"/>
</dbReference>
<dbReference type="AlphaFoldDB" id="A0AAE3U5W6"/>
<keyword evidence="8 10" id="KW-1133">Transmembrane helix</keyword>
<dbReference type="InterPro" id="IPR003593">
    <property type="entry name" value="AAA+_ATPase"/>
</dbReference>
<dbReference type="GO" id="GO:0005524">
    <property type="term" value="F:ATP binding"/>
    <property type="evidence" value="ECO:0007669"/>
    <property type="project" value="UniProtKB-KW"/>
</dbReference>
<evidence type="ECO:0000256" key="5">
    <source>
        <dbReference type="ARBA" id="ARBA00022741"/>
    </source>
</evidence>
<dbReference type="InterPro" id="IPR017871">
    <property type="entry name" value="ABC_transporter-like_CS"/>
</dbReference>
<comment type="caution">
    <text evidence="14">The sequence shown here is derived from an EMBL/GenBank/DDBJ whole genome shotgun (WGS) entry which is preliminary data.</text>
</comment>
<feature type="domain" description="ABC transmembrane type-1" evidence="12">
    <location>
        <begin position="172"/>
        <end position="453"/>
    </location>
</feature>
<keyword evidence="4 10" id="KW-0812">Transmembrane</keyword>
<dbReference type="SUPFAM" id="SSF90123">
    <property type="entry name" value="ABC transporter transmembrane region"/>
    <property type="match status" value="1"/>
</dbReference>
<feature type="domain" description="Peptidase C39" evidence="13">
    <location>
        <begin position="9"/>
        <end position="129"/>
    </location>
</feature>
<organism evidence="14 15">
    <name type="scientific">Xanthocytophaga flava</name>
    <dbReference type="NCBI Taxonomy" id="3048013"/>
    <lineage>
        <taxon>Bacteria</taxon>
        <taxon>Pseudomonadati</taxon>
        <taxon>Bacteroidota</taxon>
        <taxon>Cytophagia</taxon>
        <taxon>Cytophagales</taxon>
        <taxon>Rhodocytophagaceae</taxon>
        <taxon>Xanthocytophaga</taxon>
    </lineage>
</organism>
<keyword evidence="3" id="KW-1003">Cell membrane</keyword>
<dbReference type="CDD" id="cd02418">
    <property type="entry name" value="Peptidase_C39B"/>
    <property type="match status" value="1"/>
</dbReference>
<sequence>MVSFKHYHQQDAMDCGPTCLRMVAKYYGRTYSLASLRGKAFLSKEGVSLAGLAEAAENIGFKTLGVKTTLEKLSQEAPLPCIIHWNQNHFIVIYRISKDKVYTADPAKGLIVYTKEEFRQHWLSTYQSGNDVGVALLLEPTPAFYTEEEDIVRRLGINKLLTYLFTYKKLLIQLGLALLTSNLFQLLFPFLTQSIVDIGINGQNLNFIYLVLIAQTMLFIGKMAIDFLRSWILLHISTRINISILSDFFIKLMKLPLSFFDVKMYGDIMQRISDHQRIETFLTSQSLNILFSTFNLLIFSIILAYYNTLIFFAFAVFSTFYVIWVILFLKKRRELNFKQFEVSAKNQSSIIQLIQGMQEIKLANAERQKRWEWEHIQARLFRFNIKSLSLNQYQQAGAFFFNEGKNIFITFLAAKSVIEGEITLGTMLSVQYIIGQLNSPIEQLIGFVQSLQDAQISMERLNDIHDLEDEEPFKRLNLPPIHSNKSLIVKDLSFTYPGMNDYVLKDLNFYIPAGETTAIVGMSGSGKTTLLKLLLKFYTPSDGELKIGETNLKNISHQLWRSQCGVVMQEGYIFSDTIVNNIAVGDEKVDIYKLQQAAQIANIHEFIESLPLGYNTKIGAEGNGLSQGQKQRLLIARAVYKDPKFIFFDEATNALDTNNERTIMENLDSFFQGRTVIIVAHRLSTVRNADQIIVLHKGEIVEIGSHTDLILTQGHYYTLVKNQLELGE</sequence>
<dbReference type="Gene3D" id="3.40.50.300">
    <property type="entry name" value="P-loop containing nucleotide triphosphate hydrolases"/>
    <property type="match status" value="1"/>
</dbReference>
<comment type="subcellular location">
    <subcellularLocation>
        <location evidence="1">Cell membrane</location>
        <topology evidence="1">Multi-pass membrane protein</topology>
    </subcellularLocation>
</comment>
<dbReference type="FunFam" id="3.40.50.300:FF:000221">
    <property type="entry name" value="Multidrug ABC transporter ATP-binding protein"/>
    <property type="match status" value="1"/>
</dbReference>
<evidence type="ECO:0000313" key="15">
    <source>
        <dbReference type="Proteomes" id="UP001241110"/>
    </source>
</evidence>
<dbReference type="PROSITE" id="PS50893">
    <property type="entry name" value="ABC_TRANSPORTER_2"/>
    <property type="match status" value="1"/>
</dbReference>
<evidence type="ECO:0000256" key="1">
    <source>
        <dbReference type="ARBA" id="ARBA00004651"/>
    </source>
</evidence>
<evidence type="ECO:0000256" key="10">
    <source>
        <dbReference type="SAM" id="Phobius"/>
    </source>
</evidence>
<proteinExistence type="predicted"/>
<gene>
    <name evidence="14" type="ORF">QNI16_09440</name>
</gene>
<evidence type="ECO:0000259" key="12">
    <source>
        <dbReference type="PROSITE" id="PS50929"/>
    </source>
</evidence>
<dbReference type="GO" id="GO:0005886">
    <property type="term" value="C:plasma membrane"/>
    <property type="evidence" value="ECO:0007669"/>
    <property type="project" value="UniProtKB-SubCell"/>
</dbReference>
<reference evidence="14" key="1">
    <citation type="submission" date="2023-05" db="EMBL/GenBank/DDBJ databases">
        <authorList>
            <person name="Zhang X."/>
        </authorList>
    </citation>
    <scope>NUCLEOTIDE SEQUENCE</scope>
    <source>
        <strain evidence="14">YF14B1</strain>
    </source>
</reference>
<dbReference type="PROSITE" id="PS50990">
    <property type="entry name" value="PEPTIDASE_C39"/>
    <property type="match status" value="1"/>
</dbReference>
<feature type="transmembrane region" description="Helical" evidence="10">
    <location>
        <begin position="204"/>
        <end position="225"/>
    </location>
</feature>
<name>A0AAE3U5W6_9BACT</name>
<keyword evidence="6" id="KW-0378">Hydrolase</keyword>
<dbReference type="GO" id="GO:0008233">
    <property type="term" value="F:peptidase activity"/>
    <property type="evidence" value="ECO:0007669"/>
    <property type="project" value="InterPro"/>
</dbReference>
<keyword evidence="5" id="KW-0547">Nucleotide-binding</keyword>
<dbReference type="PROSITE" id="PS00211">
    <property type="entry name" value="ABC_TRANSPORTER_1"/>
    <property type="match status" value="1"/>
</dbReference>
<dbReference type="Proteomes" id="UP001241110">
    <property type="component" value="Unassembled WGS sequence"/>
</dbReference>
<dbReference type="SUPFAM" id="SSF52540">
    <property type="entry name" value="P-loop containing nucleoside triphosphate hydrolases"/>
    <property type="match status" value="1"/>
</dbReference>
<feature type="transmembrane region" description="Helical" evidence="10">
    <location>
        <begin position="170"/>
        <end position="192"/>
    </location>
</feature>
<dbReference type="Gene3D" id="3.90.70.10">
    <property type="entry name" value="Cysteine proteinases"/>
    <property type="match status" value="1"/>
</dbReference>
<dbReference type="Pfam" id="PF03412">
    <property type="entry name" value="Peptidase_C39"/>
    <property type="match status" value="1"/>
</dbReference>
<dbReference type="PANTHER" id="PTHR43394">
    <property type="entry name" value="ATP-DEPENDENT PERMEASE MDL1, MITOCHONDRIAL"/>
    <property type="match status" value="1"/>
</dbReference>
<evidence type="ECO:0000259" key="11">
    <source>
        <dbReference type="PROSITE" id="PS50893"/>
    </source>
</evidence>
<dbReference type="GO" id="GO:0006508">
    <property type="term" value="P:proteolysis"/>
    <property type="evidence" value="ECO:0007669"/>
    <property type="project" value="InterPro"/>
</dbReference>
<protein>
    <submittedName>
        <fullName evidence="14">Peptidase domain-containing ABC transporter</fullName>
    </submittedName>
</protein>
<evidence type="ECO:0000256" key="2">
    <source>
        <dbReference type="ARBA" id="ARBA00022448"/>
    </source>
</evidence>